<dbReference type="EMBL" id="JBIAHM010000016">
    <property type="protein sequence ID" value="MFE9604496.1"/>
    <property type="molecule type" value="Genomic_DNA"/>
</dbReference>
<protein>
    <submittedName>
        <fullName evidence="3">TadE/TadG family type IV pilus assembly protein</fullName>
    </submittedName>
</protein>
<comment type="caution">
    <text evidence="3">The sequence shown here is derived from an EMBL/GenBank/DDBJ whole genome shotgun (WGS) entry which is preliminary data.</text>
</comment>
<evidence type="ECO:0000256" key="1">
    <source>
        <dbReference type="SAM" id="Phobius"/>
    </source>
</evidence>
<evidence type="ECO:0000259" key="2">
    <source>
        <dbReference type="Pfam" id="PF07811"/>
    </source>
</evidence>
<keyword evidence="1" id="KW-0472">Membrane</keyword>
<accession>A0ABW6MEF5</accession>
<feature type="transmembrane region" description="Helical" evidence="1">
    <location>
        <begin position="25"/>
        <end position="49"/>
    </location>
</feature>
<evidence type="ECO:0000313" key="4">
    <source>
        <dbReference type="Proteomes" id="UP001601303"/>
    </source>
</evidence>
<gene>
    <name evidence="3" type="ORF">ACFYNQ_38885</name>
</gene>
<name>A0ABW6MEF5_9ACTN</name>
<evidence type="ECO:0000313" key="3">
    <source>
        <dbReference type="EMBL" id="MFE9604496.1"/>
    </source>
</evidence>
<keyword evidence="4" id="KW-1185">Reference proteome</keyword>
<keyword evidence="1" id="KW-0812">Transmembrane</keyword>
<dbReference type="InterPro" id="IPR012495">
    <property type="entry name" value="TadE-like_dom"/>
</dbReference>
<reference evidence="3 4" key="1">
    <citation type="submission" date="2024-10" db="EMBL/GenBank/DDBJ databases">
        <title>The Natural Products Discovery Center: Release of the First 8490 Sequenced Strains for Exploring Actinobacteria Biosynthetic Diversity.</title>
        <authorList>
            <person name="Kalkreuter E."/>
            <person name="Kautsar S.A."/>
            <person name="Yang D."/>
            <person name="Bader C.D."/>
            <person name="Teijaro C.N."/>
            <person name="Fluegel L."/>
            <person name="Davis C.M."/>
            <person name="Simpson J.R."/>
            <person name="Lauterbach L."/>
            <person name="Steele A.D."/>
            <person name="Gui C."/>
            <person name="Meng S."/>
            <person name="Li G."/>
            <person name="Viehrig K."/>
            <person name="Ye F."/>
            <person name="Su P."/>
            <person name="Kiefer A.F."/>
            <person name="Nichols A."/>
            <person name="Cepeda A.J."/>
            <person name="Yan W."/>
            <person name="Fan B."/>
            <person name="Jiang Y."/>
            <person name="Adhikari A."/>
            <person name="Zheng C.-J."/>
            <person name="Schuster L."/>
            <person name="Cowan T.M."/>
            <person name="Smanski M.J."/>
            <person name="Chevrette M.G."/>
            <person name="De Carvalho L.P.S."/>
            <person name="Shen B."/>
        </authorList>
    </citation>
    <scope>NUCLEOTIDE SEQUENCE [LARGE SCALE GENOMIC DNA]</scope>
    <source>
        <strain evidence="3 4">NPDC006488</strain>
    </source>
</reference>
<dbReference type="Proteomes" id="UP001601303">
    <property type="component" value="Unassembled WGS sequence"/>
</dbReference>
<keyword evidence="1" id="KW-1133">Transmembrane helix</keyword>
<feature type="domain" description="TadE-like" evidence="2">
    <location>
        <begin position="21"/>
        <end position="61"/>
    </location>
</feature>
<dbReference type="RefSeq" id="WP_388113428.1">
    <property type="nucleotide sequence ID" value="NZ_JBIAHM010000016.1"/>
</dbReference>
<sequence length="159" mass="16457">MLSGARIRAWCQGRRWGDDRGDASLQMAIVFPAILLTTIAVIQASLWYYAREIALTAAREGLTAARAYQASPADGAARADEVLGRSAGDSLCSYGVSARSDGQRVRVDVSGTALSMIPGLSGLRITQSASGPVERWTNVSGGFANSEALGAGNPGGEGP</sequence>
<proteinExistence type="predicted"/>
<dbReference type="Pfam" id="PF07811">
    <property type="entry name" value="TadE"/>
    <property type="match status" value="1"/>
</dbReference>
<organism evidence="3 4">
    <name type="scientific">Streptomyces hokutonensis</name>
    <dbReference type="NCBI Taxonomy" id="1306990"/>
    <lineage>
        <taxon>Bacteria</taxon>
        <taxon>Bacillati</taxon>
        <taxon>Actinomycetota</taxon>
        <taxon>Actinomycetes</taxon>
        <taxon>Kitasatosporales</taxon>
        <taxon>Streptomycetaceae</taxon>
        <taxon>Streptomyces</taxon>
    </lineage>
</organism>